<organism evidence="4">
    <name type="scientific">Haemonchus placei</name>
    <name type="common">Barber's pole worm</name>
    <dbReference type="NCBI Taxonomy" id="6290"/>
    <lineage>
        <taxon>Eukaryota</taxon>
        <taxon>Metazoa</taxon>
        <taxon>Ecdysozoa</taxon>
        <taxon>Nematoda</taxon>
        <taxon>Chromadorea</taxon>
        <taxon>Rhabditida</taxon>
        <taxon>Rhabditina</taxon>
        <taxon>Rhabditomorpha</taxon>
        <taxon>Strongyloidea</taxon>
        <taxon>Trichostrongylidae</taxon>
        <taxon>Haemonchus</taxon>
    </lineage>
</organism>
<evidence type="ECO:0000313" key="2">
    <source>
        <dbReference type="EMBL" id="VDO61628.1"/>
    </source>
</evidence>
<reference evidence="2 3" key="2">
    <citation type="submission" date="2018-11" db="EMBL/GenBank/DDBJ databases">
        <authorList>
            <consortium name="Pathogen Informatics"/>
        </authorList>
    </citation>
    <scope>NUCLEOTIDE SEQUENCE [LARGE SCALE GENOMIC DNA]</scope>
    <source>
        <strain evidence="2 3">MHpl1</strain>
    </source>
</reference>
<evidence type="ECO:0000313" key="3">
    <source>
        <dbReference type="Proteomes" id="UP000268014"/>
    </source>
</evidence>
<name>A0A0N4WY53_HAEPC</name>
<dbReference type="WBParaSite" id="HPLM_0001678501-mRNA-1">
    <property type="protein sequence ID" value="HPLM_0001678501-mRNA-1"/>
    <property type="gene ID" value="HPLM_0001678501"/>
</dbReference>
<protein>
    <submittedName>
        <fullName evidence="4">7TM_GPCR_Srx domain-containing protein</fullName>
    </submittedName>
</protein>
<keyword evidence="1" id="KW-1133">Transmembrane helix</keyword>
<accession>A0A0N4WY53</accession>
<proteinExistence type="predicted"/>
<sequence length="67" mass="7824">MIGFQLFHLTAFLHLKNALHRYHLFSGCKIIFFSSFHRVLAIMRVLYFALCILMVIVPSAQVKILLM</sequence>
<reference evidence="4" key="1">
    <citation type="submission" date="2017-02" db="UniProtKB">
        <authorList>
            <consortium name="WormBaseParasite"/>
        </authorList>
    </citation>
    <scope>IDENTIFICATION</scope>
</reference>
<keyword evidence="3" id="KW-1185">Reference proteome</keyword>
<evidence type="ECO:0000256" key="1">
    <source>
        <dbReference type="SAM" id="Phobius"/>
    </source>
</evidence>
<gene>
    <name evidence="2" type="ORF">HPLM_LOCUS16777</name>
</gene>
<dbReference type="OrthoDB" id="10478290at2759"/>
<evidence type="ECO:0000313" key="4">
    <source>
        <dbReference type="WBParaSite" id="HPLM_0001678501-mRNA-1"/>
    </source>
</evidence>
<dbReference type="Proteomes" id="UP000268014">
    <property type="component" value="Unassembled WGS sequence"/>
</dbReference>
<dbReference type="AlphaFoldDB" id="A0A0N4WY53"/>
<dbReference type="EMBL" id="UZAF01019581">
    <property type="protein sequence ID" value="VDO61628.1"/>
    <property type="molecule type" value="Genomic_DNA"/>
</dbReference>
<feature type="transmembrane region" description="Helical" evidence="1">
    <location>
        <begin position="45"/>
        <end position="66"/>
    </location>
</feature>
<keyword evidence="1" id="KW-0812">Transmembrane</keyword>
<keyword evidence="1" id="KW-0472">Membrane</keyword>